<evidence type="ECO:0000259" key="4">
    <source>
        <dbReference type="PROSITE" id="PS50995"/>
    </source>
</evidence>
<feature type="domain" description="HTH marR-type" evidence="4">
    <location>
        <begin position="13"/>
        <end position="145"/>
    </location>
</feature>
<dbReference type="InterPro" id="IPR000835">
    <property type="entry name" value="HTH_MarR-typ"/>
</dbReference>
<dbReference type="InterPro" id="IPR036388">
    <property type="entry name" value="WH-like_DNA-bd_sf"/>
</dbReference>
<evidence type="ECO:0000313" key="6">
    <source>
        <dbReference type="Proteomes" id="UP000076234"/>
    </source>
</evidence>
<keyword evidence="3" id="KW-0804">Transcription</keyword>
<organism evidence="5 6">
    <name type="scientific">Sphingopyxis terrae subsp. terrae NBRC 15098</name>
    <dbReference type="NCBI Taxonomy" id="1219058"/>
    <lineage>
        <taxon>Bacteria</taxon>
        <taxon>Pseudomonadati</taxon>
        <taxon>Pseudomonadota</taxon>
        <taxon>Alphaproteobacteria</taxon>
        <taxon>Sphingomonadales</taxon>
        <taxon>Sphingomonadaceae</taxon>
        <taxon>Sphingopyxis</taxon>
    </lineage>
</organism>
<proteinExistence type="predicted"/>
<dbReference type="RefSeq" id="WP_062900540.1">
    <property type="nucleotide sequence ID" value="NZ_CP013342.1"/>
</dbReference>
<dbReference type="SMART" id="SM00347">
    <property type="entry name" value="HTH_MARR"/>
    <property type="match status" value="1"/>
</dbReference>
<dbReference type="InterPro" id="IPR039422">
    <property type="entry name" value="MarR/SlyA-like"/>
</dbReference>
<dbReference type="PANTHER" id="PTHR33164">
    <property type="entry name" value="TRANSCRIPTIONAL REGULATOR, MARR FAMILY"/>
    <property type="match status" value="1"/>
</dbReference>
<protein>
    <submittedName>
        <fullName evidence="5">Transcriptional regulator</fullName>
    </submittedName>
</protein>
<keyword evidence="2" id="KW-0238">DNA-binding</keyword>
<dbReference type="InterPro" id="IPR036390">
    <property type="entry name" value="WH_DNA-bd_sf"/>
</dbReference>
<dbReference type="EMBL" id="CP013342">
    <property type="protein sequence ID" value="AMU93336.1"/>
    <property type="molecule type" value="Genomic_DNA"/>
</dbReference>
<keyword evidence="1" id="KW-0805">Transcription regulation</keyword>
<sequence>MSEQPDYSRLAGGAALGARLRRLSERIDRESAQLYAAYGIEFEQRWFGILNQIMRNGPMTVGDIASALRLTHVSISQARRSLEAKGFVHSLTDGKDARRRPIALTPKGEALTRELAGLWQALGASAAELNAEAGDLIPLLDRLDDALAERSLLDRALAHAARP</sequence>
<dbReference type="Pfam" id="PF12802">
    <property type="entry name" value="MarR_2"/>
    <property type="match status" value="1"/>
</dbReference>
<evidence type="ECO:0000256" key="1">
    <source>
        <dbReference type="ARBA" id="ARBA00023015"/>
    </source>
</evidence>
<accession>A0A142VU67</accession>
<dbReference type="STRING" id="1219058.AOA14_01810"/>
<dbReference type="GO" id="GO:0006950">
    <property type="term" value="P:response to stress"/>
    <property type="evidence" value="ECO:0007669"/>
    <property type="project" value="TreeGrafter"/>
</dbReference>
<dbReference type="Proteomes" id="UP000076234">
    <property type="component" value="Chromosome"/>
</dbReference>
<evidence type="ECO:0000313" key="5">
    <source>
        <dbReference type="EMBL" id="AMU93336.1"/>
    </source>
</evidence>
<dbReference type="KEGG" id="ster:AOA14_01810"/>
<reference evidence="5 6" key="2">
    <citation type="journal article" date="2016" name="Genome Announc.">
        <title>Complete Genome Sequence of Sphingopyxis terrae Strain 203-1 (NBRC 111660), a Polyethylene Glycol Degrader.</title>
        <authorList>
            <person name="Ohtsubo Y."/>
            <person name="Nonoyama S."/>
            <person name="Nagata Y."/>
            <person name="Numata M."/>
            <person name="Tsuchikane K."/>
            <person name="Hosoyama A."/>
            <person name="Yamazoe A."/>
            <person name="Tsuda M."/>
            <person name="Fujita N."/>
            <person name="Kawai F."/>
        </authorList>
    </citation>
    <scope>NUCLEOTIDE SEQUENCE [LARGE SCALE GENOMIC DNA]</scope>
    <source>
        <strain evidence="5 6">203-1</strain>
    </source>
</reference>
<dbReference type="GO" id="GO:0003700">
    <property type="term" value="F:DNA-binding transcription factor activity"/>
    <property type="evidence" value="ECO:0007669"/>
    <property type="project" value="InterPro"/>
</dbReference>
<dbReference type="SUPFAM" id="SSF46785">
    <property type="entry name" value="Winged helix' DNA-binding domain"/>
    <property type="match status" value="1"/>
</dbReference>
<reference evidence="6" key="1">
    <citation type="submission" date="2015-11" db="EMBL/GenBank/DDBJ databases">
        <title>Complete genome sequence of a polyethylene glycol-degrading strain Sphingopyxis terrae strain 203-1 (NBRC 15098).</title>
        <authorList>
            <person name="Yoshiyuki O."/>
            <person name="Shouta N."/>
            <person name="Nagata Y."/>
            <person name="Numata M."/>
            <person name="Tsuchikane K."/>
            <person name="Hosoyama A."/>
            <person name="Yamazoe A."/>
            <person name="Tsuda M."/>
            <person name="Fujita N."/>
            <person name="Kawai F."/>
        </authorList>
    </citation>
    <scope>NUCLEOTIDE SEQUENCE [LARGE SCALE GENOMIC DNA]</scope>
    <source>
        <strain evidence="6">203-1</strain>
    </source>
</reference>
<dbReference type="GO" id="GO:0003677">
    <property type="term" value="F:DNA binding"/>
    <property type="evidence" value="ECO:0007669"/>
    <property type="project" value="UniProtKB-KW"/>
</dbReference>
<evidence type="ECO:0000256" key="2">
    <source>
        <dbReference type="ARBA" id="ARBA00023125"/>
    </source>
</evidence>
<dbReference type="AlphaFoldDB" id="A0A142VU67"/>
<dbReference type="PANTHER" id="PTHR33164:SF64">
    <property type="entry name" value="TRANSCRIPTIONAL REGULATOR SLYA"/>
    <property type="match status" value="1"/>
</dbReference>
<evidence type="ECO:0000256" key="3">
    <source>
        <dbReference type="ARBA" id="ARBA00023163"/>
    </source>
</evidence>
<dbReference type="PROSITE" id="PS50995">
    <property type="entry name" value="HTH_MARR_2"/>
    <property type="match status" value="1"/>
</dbReference>
<name>A0A142VU67_9SPHN</name>
<dbReference type="Gene3D" id="1.10.10.10">
    <property type="entry name" value="Winged helix-like DNA-binding domain superfamily/Winged helix DNA-binding domain"/>
    <property type="match status" value="1"/>
</dbReference>
<gene>
    <name evidence="5" type="ORF">AOA14_01810</name>
</gene>